<dbReference type="OrthoDB" id="5112338at2"/>
<keyword evidence="3" id="KW-1185">Reference proteome</keyword>
<accession>A0A1C6VVV0</accession>
<dbReference type="RefSeq" id="WP_091105665.1">
    <property type="nucleotide sequence ID" value="NZ_FMHZ01000002.1"/>
</dbReference>
<dbReference type="Pfam" id="PF24728">
    <property type="entry name" value="DUF7680"/>
    <property type="match status" value="1"/>
</dbReference>
<feature type="domain" description="DUF7680" evidence="1">
    <location>
        <begin position="37"/>
        <end position="157"/>
    </location>
</feature>
<dbReference type="Proteomes" id="UP000199001">
    <property type="component" value="Unassembled WGS sequence"/>
</dbReference>
<dbReference type="EMBL" id="FMHZ01000002">
    <property type="protein sequence ID" value="SCL70415.1"/>
    <property type="molecule type" value="Genomic_DNA"/>
</dbReference>
<evidence type="ECO:0000313" key="2">
    <source>
        <dbReference type="EMBL" id="SCL70415.1"/>
    </source>
</evidence>
<dbReference type="STRING" id="47855.GA0070606_5391"/>
<dbReference type="InterPro" id="IPR056097">
    <property type="entry name" value="DUF7680"/>
</dbReference>
<proteinExistence type="predicted"/>
<name>A0A1C6VVV0_9ACTN</name>
<evidence type="ECO:0000313" key="3">
    <source>
        <dbReference type="Proteomes" id="UP000199001"/>
    </source>
</evidence>
<reference evidence="3" key="1">
    <citation type="submission" date="2016-06" db="EMBL/GenBank/DDBJ databases">
        <authorList>
            <person name="Varghese N."/>
            <person name="Submissions Spin"/>
        </authorList>
    </citation>
    <scope>NUCLEOTIDE SEQUENCE [LARGE SCALE GENOMIC DNA]</scope>
    <source>
        <strain evidence="3">DSM 43903</strain>
    </source>
</reference>
<sequence>MSAQPATVSRLHKAGIRTFRLTVQPAPARTGEGDRYGVRLEEEYADGDRTLAAAVATATPLHTARVLDALVAAVRASGHQAGVLSVSRRKPIHLDEAAGVRLALALLAAQPVSKPERIRRIVAGVSAMSTEETYYWYAKAVGPAAERVRRALRIFLAEE</sequence>
<protein>
    <recommendedName>
        <fullName evidence="1">DUF7680 domain-containing protein</fullName>
    </recommendedName>
</protein>
<evidence type="ECO:0000259" key="1">
    <source>
        <dbReference type="Pfam" id="PF24728"/>
    </source>
</evidence>
<gene>
    <name evidence="2" type="ORF">GA0070606_5391</name>
</gene>
<dbReference type="AlphaFoldDB" id="A0A1C6VVV0"/>
<organism evidence="2 3">
    <name type="scientific">Micromonospora citrea</name>
    <dbReference type="NCBI Taxonomy" id="47855"/>
    <lineage>
        <taxon>Bacteria</taxon>
        <taxon>Bacillati</taxon>
        <taxon>Actinomycetota</taxon>
        <taxon>Actinomycetes</taxon>
        <taxon>Micromonosporales</taxon>
        <taxon>Micromonosporaceae</taxon>
        <taxon>Micromonospora</taxon>
    </lineage>
</organism>